<proteinExistence type="predicted"/>
<organism evidence="2 3">
    <name type="scientific">Funneliformis mosseae</name>
    <name type="common">Endomycorrhizal fungus</name>
    <name type="synonym">Glomus mosseae</name>
    <dbReference type="NCBI Taxonomy" id="27381"/>
    <lineage>
        <taxon>Eukaryota</taxon>
        <taxon>Fungi</taxon>
        <taxon>Fungi incertae sedis</taxon>
        <taxon>Mucoromycota</taxon>
        <taxon>Glomeromycotina</taxon>
        <taxon>Glomeromycetes</taxon>
        <taxon>Glomerales</taxon>
        <taxon>Glomeraceae</taxon>
        <taxon>Funneliformis</taxon>
    </lineage>
</organism>
<feature type="compositionally biased region" description="Basic and acidic residues" evidence="1">
    <location>
        <begin position="370"/>
        <end position="381"/>
    </location>
</feature>
<dbReference type="AlphaFoldDB" id="A0A9N9HWX1"/>
<gene>
    <name evidence="2" type="ORF">FMOSSE_LOCUS14281</name>
</gene>
<dbReference type="PANTHER" id="PTHR33266">
    <property type="entry name" value="CHROMOSOME 15, WHOLE GENOME SHOTGUN SEQUENCE"/>
    <property type="match status" value="1"/>
</dbReference>
<dbReference type="EMBL" id="CAJVPP010010453">
    <property type="protein sequence ID" value="CAG8710344.1"/>
    <property type="molecule type" value="Genomic_DNA"/>
</dbReference>
<evidence type="ECO:0000256" key="1">
    <source>
        <dbReference type="SAM" id="MobiDB-lite"/>
    </source>
</evidence>
<comment type="caution">
    <text evidence="2">The sequence shown here is derived from an EMBL/GenBank/DDBJ whole genome shotgun (WGS) entry which is preliminary data.</text>
</comment>
<accession>A0A9N9HWX1</accession>
<keyword evidence="3" id="KW-1185">Reference proteome</keyword>
<evidence type="ECO:0000313" key="2">
    <source>
        <dbReference type="EMBL" id="CAG8710344.1"/>
    </source>
</evidence>
<dbReference type="PANTHER" id="PTHR33266:SF1">
    <property type="entry name" value="F-BOX DOMAIN-CONTAINING PROTEIN"/>
    <property type="match status" value="1"/>
</dbReference>
<sequence>MLLALDEAGILIDRKNNKGNFYHLLRALQAIPHGGDACFMALFTDTLSRVSNFSPAKRHDPSTRVGDGERLYKPFYLLDVFDCRMQRPANITVSSSIAQIRNMGRPLWADVDEGAIIEFAMEKILCDRKKAREIYEAKRTVVIEKVTEALAILGPRLYLEISSLSQQASELVSSHMRILRHVDETRESLVTTSPSEPVLAEAASHIMNCSGILVQVLDHLVSSIRNHVVVNAGDQGELVGRILCLLAIDKAMQSKSKLWNMYSQPTTVQEFFDALVGSESCKKLSPIFTKQANSITLRNSKIRFNHFAYVEFTPTRLDLIEFFFRGAAIFCKRNQKGVDIIIPVAMVRDDDTPITEKNMTFIDIQVRNREADGSTGDKDQQEESAQSFKRQKMDNIFKQTARYIGIDDCKPFPLPYLGIYMSLGVESEGIEYNSTLDIGVTTRTDAKDSMGHLSIYGLSKNVYACFNGADDIIESLLHKLLISYVDPIEKENGILWGGHKASDEWVRQCKVIVKNMEPLRYNQ</sequence>
<reference evidence="2" key="1">
    <citation type="submission" date="2021-06" db="EMBL/GenBank/DDBJ databases">
        <authorList>
            <person name="Kallberg Y."/>
            <person name="Tangrot J."/>
            <person name="Rosling A."/>
        </authorList>
    </citation>
    <scope>NUCLEOTIDE SEQUENCE</scope>
    <source>
        <strain evidence="2">87-6 pot B 2015</strain>
    </source>
</reference>
<name>A0A9N9HWX1_FUNMO</name>
<feature type="non-terminal residue" evidence="2">
    <location>
        <position position="523"/>
    </location>
</feature>
<feature type="region of interest" description="Disordered" evidence="1">
    <location>
        <begin position="370"/>
        <end position="389"/>
    </location>
</feature>
<evidence type="ECO:0000313" key="3">
    <source>
        <dbReference type="Proteomes" id="UP000789375"/>
    </source>
</evidence>
<protein>
    <submittedName>
        <fullName evidence="2">6408_t:CDS:1</fullName>
    </submittedName>
</protein>
<dbReference type="Proteomes" id="UP000789375">
    <property type="component" value="Unassembled WGS sequence"/>
</dbReference>